<evidence type="ECO:0000313" key="2">
    <source>
        <dbReference type="Proteomes" id="UP000830395"/>
    </source>
</evidence>
<protein>
    <submittedName>
        <fullName evidence="1">Uncharacterized protein</fullName>
    </submittedName>
</protein>
<dbReference type="EMBL" id="CM040983">
    <property type="protein sequence ID" value="MCJ8736191.1"/>
    <property type="molecule type" value="Genomic_DNA"/>
</dbReference>
<gene>
    <name evidence="1" type="ORF">PDJAM_G00256090</name>
</gene>
<comment type="caution">
    <text evidence="1">The sequence shown here is derived from an EMBL/GenBank/DDBJ whole genome shotgun (WGS) entry which is preliminary data.</text>
</comment>
<organism evidence="1 2">
    <name type="scientific">Pangasius djambal</name>
    <dbReference type="NCBI Taxonomy" id="1691987"/>
    <lineage>
        <taxon>Eukaryota</taxon>
        <taxon>Metazoa</taxon>
        <taxon>Chordata</taxon>
        <taxon>Craniata</taxon>
        <taxon>Vertebrata</taxon>
        <taxon>Euteleostomi</taxon>
        <taxon>Actinopterygii</taxon>
        <taxon>Neopterygii</taxon>
        <taxon>Teleostei</taxon>
        <taxon>Ostariophysi</taxon>
        <taxon>Siluriformes</taxon>
        <taxon>Pangasiidae</taxon>
        <taxon>Pangasius</taxon>
    </lineage>
</organism>
<reference evidence="1" key="1">
    <citation type="submission" date="2020-02" db="EMBL/GenBank/DDBJ databases">
        <title>Genome sequencing of the panga catfish, Pangasius djambal.</title>
        <authorList>
            <person name="Wen M."/>
            <person name="Zahm M."/>
            <person name="Roques C."/>
            <person name="Cabau C."/>
            <person name="Klopp C."/>
            <person name="Donnadieu C."/>
            <person name="Jouanno E."/>
            <person name="Avarre J.-C."/>
            <person name="Campet M."/>
            <person name="Ha T."/>
            <person name="Dugue R."/>
            <person name="Lampietro C."/>
            <person name="Louis A."/>
            <person name="Herpin A."/>
            <person name="Echchiki A."/>
            <person name="Berthelot C."/>
            <person name="Parey E."/>
            <person name="Roest-Crollius H."/>
            <person name="Braasch I."/>
            <person name="Postlethwait J.H."/>
            <person name="Bobe J."/>
            <person name="Montfort J."/>
            <person name="Bouchez O."/>
            <person name="Begum T."/>
            <person name="Schartl M."/>
            <person name="Gustiano R."/>
            <person name="Guiguen Y."/>
        </authorList>
    </citation>
    <scope>NUCLEOTIDE SEQUENCE</scope>
    <source>
        <strain evidence="1">Pdj_M5554</strain>
    </source>
</reference>
<proteinExistence type="predicted"/>
<sequence length="723" mass="82915">MLLFERMVVKYASAIGHTFTTELLQNILPKLDLPVTLRSLFKGGVFKCASEPRNRSSTKTCYCGNSPEGEYTWVSPDPVWTCRLMTFCNKDEMEMVHKLIQANEYLFRMIHIKCANYLEKKAYRCSECDNDKFIFGHTAATGDSNPNSNSEYLQEIYKSIRPYEIFQRQDTHLRNQMCPAEENGNNTENFLAKVNSIVTEARGRTSSCACAQLVETVLIPRVRHWRCAGDVPRTFYYLVESAAACDFLQNDARILFKAGNILEAEENFKKALKLLNCNLPRNSVAQSLKFIYEKMKKLHYRSRQFEIADRRKLARLQECIDCLSFLWQISCMRGQLKSASLAITMEINLAIQSADTFKILYSAIDYLNYSQLVAEESECRRLEAFLCTTCASLPDHPEGRRLISRLTQTLAVVKLCTGDLEQSIACTMRAQQLNEVVNRPVLDARTTAALHLPLLLTYRYRESVQQILTLENWSKEISSSVAKGWFYAACMNFLLYAGFALRPFEECLAFVEESQSDAILEADKSLRMHLYSAVALWYARLENWEKSAIFYDKAREVYAQIPTTIESISGVVMLLECSVLLLRKELTECNSQSRIALKRTRKLFSDFTQRFGKNHIFGPRVLHLNACLHHLAGSNTLMQDHLNEALLMCEKQGNLLDQKWIRQSQADWCGACSDTPAAECPTAVLSMPSWDEAAVLQPEELLKYCFHLKKQRVEVFPYIRKKL</sequence>
<evidence type="ECO:0000313" key="1">
    <source>
        <dbReference type="EMBL" id="MCJ8736191.1"/>
    </source>
</evidence>
<keyword evidence="2" id="KW-1185">Reference proteome</keyword>
<dbReference type="Proteomes" id="UP000830395">
    <property type="component" value="Chromosome 9"/>
</dbReference>
<accession>A0ACC5YKG5</accession>
<name>A0ACC5YKG5_9TELE</name>